<evidence type="ECO:0000313" key="7">
    <source>
        <dbReference type="Proteomes" id="UP000482634"/>
    </source>
</evidence>
<sequence length="92" mass="10191">MELDCGRFANVDCREMLVFVVVYHERGVSKAAKKLGLGQPAVSNTLAKLRVRFSDPLFLRPGFRPTPKASQIAVVMPMLVQVQMAFGAIEKL</sequence>
<comment type="similarity">
    <text evidence="1">Belongs to the LysR transcriptional regulatory family.</text>
</comment>
<evidence type="ECO:0000256" key="1">
    <source>
        <dbReference type="ARBA" id="ARBA00009437"/>
    </source>
</evidence>
<accession>A0A6B3NQX9</accession>
<dbReference type="PRINTS" id="PR00039">
    <property type="entry name" value="HTHLYSR"/>
</dbReference>
<keyword evidence="2" id="KW-0805">Transcription regulation</keyword>
<evidence type="ECO:0000256" key="2">
    <source>
        <dbReference type="ARBA" id="ARBA00023015"/>
    </source>
</evidence>
<reference evidence="6 7" key="1">
    <citation type="submission" date="2020-02" db="EMBL/GenBank/DDBJ databases">
        <title>Broccoli isolated Pseudomonas sp.</title>
        <authorList>
            <person name="Fujikawa T."/>
            <person name="Sawada H."/>
        </authorList>
    </citation>
    <scope>NUCLEOTIDE SEQUENCE [LARGE SCALE GENOMIC DNA]</scope>
    <source>
        <strain evidence="6 7">MAFF212427</strain>
    </source>
</reference>
<comment type="caution">
    <text evidence="6">The sequence shown here is derived from an EMBL/GenBank/DDBJ whole genome shotgun (WGS) entry which is preliminary data.</text>
</comment>
<dbReference type="GO" id="GO:0003677">
    <property type="term" value="F:DNA binding"/>
    <property type="evidence" value="ECO:0007669"/>
    <property type="project" value="UniProtKB-KW"/>
</dbReference>
<dbReference type="GO" id="GO:0003700">
    <property type="term" value="F:DNA-binding transcription factor activity"/>
    <property type="evidence" value="ECO:0007669"/>
    <property type="project" value="InterPro"/>
</dbReference>
<dbReference type="EMBL" id="JAAHBU010000063">
    <property type="protein sequence ID" value="NER63491.1"/>
    <property type="molecule type" value="Genomic_DNA"/>
</dbReference>
<dbReference type="InterPro" id="IPR036388">
    <property type="entry name" value="WH-like_DNA-bd_sf"/>
</dbReference>
<name>A0A6B3NQX9_9PSED</name>
<dbReference type="Pfam" id="PF00126">
    <property type="entry name" value="HTH_1"/>
    <property type="match status" value="1"/>
</dbReference>
<dbReference type="PROSITE" id="PS50931">
    <property type="entry name" value="HTH_LYSR"/>
    <property type="match status" value="1"/>
</dbReference>
<feature type="domain" description="HTH lysR-type" evidence="5">
    <location>
        <begin position="11"/>
        <end position="66"/>
    </location>
</feature>
<protein>
    <submittedName>
        <fullName evidence="6">LysR family transcriptional regulator</fullName>
    </submittedName>
</protein>
<evidence type="ECO:0000259" key="5">
    <source>
        <dbReference type="PROSITE" id="PS50931"/>
    </source>
</evidence>
<keyword evidence="3" id="KW-0238">DNA-binding</keyword>
<keyword evidence="7" id="KW-1185">Reference proteome</keyword>
<dbReference type="PANTHER" id="PTHR30118:SF15">
    <property type="entry name" value="TRANSCRIPTIONAL REGULATORY PROTEIN"/>
    <property type="match status" value="1"/>
</dbReference>
<dbReference type="InterPro" id="IPR036390">
    <property type="entry name" value="WH_DNA-bd_sf"/>
</dbReference>
<gene>
    <name evidence="6" type="ORF">G3436_05745</name>
</gene>
<dbReference type="SUPFAM" id="SSF46785">
    <property type="entry name" value="Winged helix' DNA-binding domain"/>
    <property type="match status" value="1"/>
</dbReference>
<proteinExistence type="inferred from homology"/>
<dbReference type="PANTHER" id="PTHR30118">
    <property type="entry name" value="HTH-TYPE TRANSCRIPTIONAL REGULATOR LEUO-RELATED"/>
    <property type="match status" value="1"/>
</dbReference>
<dbReference type="InterPro" id="IPR000847">
    <property type="entry name" value="LysR_HTH_N"/>
</dbReference>
<dbReference type="InterPro" id="IPR050389">
    <property type="entry name" value="LysR-type_TF"/>
</dbReference>
<evidence type="ECO:0000256" key="3">
    <source>
        <dbReference type="ARBA" id="ARBA00023125"/>
    </source>
</evidence>
<evidence type="ECO:0000313" key="6">
    <source>
        <dbReference type="EMBL" id="NER63491.1"/>
    </source>
</evidence>
<dbReference type="Proteomes" id="UP000482634">
    <property type="component" value="Unassembled WGS sequence"/>
</dbReference>
<dbReference type="Gene3D" id="1.10.10.10">
    <property type="entry name" value="Winged helix-like DNA-binding domain superfamily/Winged helix DNA-binding domain"/>
    <property type="match status" value="1"/>
</dbReference>
<organism evidence="6 7">
    <name type="scientific">Pseudomonas brassicae</name>
    <dbReference type="NCBI Taxonomy" id="2708063"/>
    <lineage>
        <taxon>Bacteria</taxon>
        <taxon>Pseudomonadati</taxon>
        <taxon>Pseudomonadota</taxon>
        <taxon>Gammaproteobacteria</taxon>
        <taxon>Pseudomonadales</taxon>
        <taxon>Pseudomonadaceae</taxon>
        <taxon>Pseudomonas</taxon>
    </lineage>
</organism>
<dbReference type="AlphaFoldDB" id="A0A6B3NQX9"/>
<evidence type="ECO:0000256" key="4">
    <source>
        <dbReference type="ARBA" id="ARBA00023163"/>
    </source>
</evidence>
<keyword evidence="4" id="KW-0804">Transcription</keyword>